<protein>
    <submittedName>
        <fullName evidence="1">Uncharacterized protein</fullName>
    </submittedName>
</protein>
<accession>A0A0F9W629</accession>
<evidence type="ECO:0000313" key="1">
    <source>
        <dbReference type="EMBL" id="KKN81141.1"/>
    </source>
</evidence>
<comment type="caution">
    <text evidence="1">The sequence shown here is derived from an EMBL/GenBank/DDBJ whole genome shotgun (WGS) entry which is preliminary data.</text>
</comment>
<organism evidence="1">
    <name type="scientific">marine sediment metagenome</name>
    <dbReference type="NCBI Taxonomy" id="412755"/>
    <lineage>
        <taxon>unclassified sequences</taxon>
        <taxon>metagenomes</taxon>
        <taxon>ecological metagenomes</taxon>
    </lineage>
</organism>
<proteinExistence type="predicted"/>
<name>A0A0F9W629_9ZZZZ</name>
<reference evidence="1" key="1">
    <citation type="journal article" date="2015" name="Nature">
        <title>Complex archaea that bridge the gap between prokaryotes and eukaryotes.</title>
        <authorList>
            <person name="Spang A."/>
            <person name="Saw J.H."/>
            <person name="Jorgensen S.L."/>
            <person name="Zaremba-Niedzwiedzka K."/>
            <person name="Martijn J."/>
            <person name="Lind A.E."/>
            <person name="van Eijk R."/>
            <person name="Schleper C."/>
            <person name="Guy L."/>
            <person name="Ettema T.J."/>
        </authorList>
    </citation>
    <scope>NUCLEOTIDE SEQUENCE</scope>
</reference>
<dbReference type="AlphaFoldDB" id="A0A0F9W629"/>
<gene>
    <name evidence="1" type="ORF">LCGC14_0323600</name>
</gene>
<dbReference type="EMBL" id="LAZR01000220">
    <property type="protein sequence ID" value="KKN81141.1"/>
    <property type="molecule type" value="Genomic_DNA"/>
</dbReference>
<sequence length="238" mass="24022">MALPQFIQTNGVTTGVTPVTVVPAPTNSSVVHRLKSLVVTNKDTVDVVIIVQMADGATDREVSHTSHNAGVAATGVLTFSGNAANAETIIIGGKTYTWQNALTDVDGNIDVGTLQADSEDQLTAAINLAAGAGTKYAASMTAGAVTAVDGAGIVTVTANVTGTAGNFIATTESMGSGAWGAGVLSGGEDPGRLLLVDDIVVDSSTKSIELLLGWPVVTTECDFVVTYSREGAPDLASV</sequence>